<dbReference type="InterPro" id="IPR020556">
    <property type="entry name" value="Amidase_CS"/>
</dbReference>
<dbReference type="InterPro" id="IPR023631">
    <property type="entry name" value="Amidase_dom"/>
</dbReference>
<dbReference type="PROSITE" id="PS00571">
    <property type="entry name" value="AMIDASES"/>
    <property type="match status" value="1"/>
</dbReference>
<dbReference type="PANTHER" id="PTHR46072:SF2">
    <property type="entry name" value="AMIDASE (EUROFUNG)"/>
    <property type="match status" value="1"/>
</dbReference>
<proteinExistence type="inferred from homology"/>
<dbReference type="SUPFAM" id="SSF75304">
    <property type="entry name" value="Amidase signature (AS) enzymes"/>
    <property type="match status" value="1"/>
</dbReference>
<feature type="active site" description="Charge relay system" evidence="5">
    <location>
        <position position="140"/>
    </location>
</feature>
<protein>
    <recommendedName>
        <fullName evidence="3">amidase</fullName>
        <ecNumber evidence="3">3.5.1.4</ecNumber>
    </recommendedName>
</protein>
<dbReference type="AlphaFoldDB" id="A0AAN6ZJF6"/>
<keyword evidence="8" id="KW-1185">Reference proteome</keyword>
<reference evidence="7" key="1">
    <citation type="journal article" date="2023" name="Mol. Phylogenet. Evol.">
        <title>Genome-scale phylogeny and comparative genomics of the fungal order Sordariales.</title>
        <authorList>
            <person name="Hensen N."/>
            <person name="Bonometti L."/>
            <person name="Westerberg I."/>
            <person name="Brannstrom I.O."/>
            <person name="Guillou S."/>
            <person name="Cros-Aarteil S."/>
            <person name="Calhoun S."/>
            <person name="Haridas S."/>
            <person name="Kuo A."/>
            <person name="Mondo S."/>
            <person name="Pangilinan J."/>
            <person name="Riley R."/>
            <person name="LaButti K."/>
            <person name="Andreopoulos B."/>
            <person name="Lipzen A."/>
            <person name="Chen C."/>
            <person name="Yan M."/>
            <person name="Daum C."/>
            <person name="Ng V."/>
            <person name="Clum A."/>
            <person name="Steindorff A."/>
            <person name="Ohm R.A."/>
            <person name="Martin F."/>
            <person name="Silar P."/>
            <person name="Natvig D.O."/>
            <person name="Lalanne C."/>
            <person name="Gautier V."/>
            <person name="Ament-Velasquez S.L."/>
            <person name="Kruys A."/>
            <person name="Hutchinson M.I."/>
            <person name="Powell A.J."/>
            <person name="Barry K."/>
            <person name="Miller A.N."/>
            <person name="Grigoriev I.V."/>
            <person name="Debuchy R."/>
            <person name="Gladieux P."/>
            <person name="Hiltunen Thoren M."/>
            <person name="Johannesson H."/>
        </authorList>
    </citation>
    <scope>NUCLEOTIDE SEQUENCE</scope>
    <source>
        <strain evidence="7">CBS 141.50</strain>
    </source>
</reference>
<accession>A0AAN6ZJF6</accession>
<dbReference type="Gene3D" id="3.90.1300.10">
    <property type="entry name" value="Amidase signature (AS) domain"/>
    <property type="match status" value="1"/>
</dbReference>
<evidence type="ECO:0000256" key="3">
    <source>
        <dbReference type="ARBA" id="ARBA00012922"/>
    </source>
</evidence>
<dbReference type="GeneID" id="87821075"/>
<organism evidence="7 8">
    <name type="scientific">Dichotomopilus funicola</name>
    <dbReference type="NCBI Taxonomy" id="1934379"/>
    <lineage>
        <taxon>Eukaryota</taxon>
        <taxon>Fungi</taxon>
        <taxon>Dikarya</taxon>
        <taxon>Ascomycota</taxon>
        <taxon>Pezizomycotina</taxon>
        <taxon>Sordariomycetes</taxon>
        <taxon>Sordariomycetidae</taxon>
        <taxon>Sordariales</taxon>
        <taxon>Chaetomiaceae</taxon>
        <taxon>Dichotomopilus</taxon>
    </lineage>
</organism>
<dbReference type="EC" id="3.5.1.4" evidence="3"/>
<evidence type="ECO:0000256" key="2">
    <source>
        <dbReference type="ARBA" id="ARBA00009199"/>
    </source>
</evidence>
<dbReference type="EMBL" id="MU853611">
    <property type="protein sequence ID" value="KAK4141485.1"/>
    <property type="molecule type" value="Genomic_DNA"/>
</dbReference>
<dbReference type="Proteomes" id="UP001302676">
    <property type="component" value="Unassembled WGS sequence"/>
</dbReference>
<evidence type="ECO:0000256" key="5">
    <source>
        <dbReference type="PIRSR" id="PIRSR001221-1"/>
    </source>
</evidence>
<feature type="active site" description="Charge relay system" evidence="5">
    <location>
        <position position="217"/>
    </location>
</feature>
<evidence type="ECO:0000256" key="4">
    <source>
        <dbReference type="ARBA" id="ARBA00022801"/>
    </source>
</evidence>
<evidence type="ECO:0000313" key="7">
    <source>
        <dbReference type="EMBL" id="KAK4141485.1"/>
    </source>
</evidence>
<name>A0AAN6ZJF6_9PEZI</name>
<keyword evidence="4" id="KW-0378">Hydrolase</keyword>
<dbReference type="PANTHER" id="PTHR46072">
    <property type="entry name" value="AMIDASE-RELATED-RELATED"/>
    <property type="match status" value="1"/>
</dbReference>
<dbReference type="PIRSF" id="PIRSF001221">
    <property type="entry name" value="Amidase_fungi"/>
    <property type="match status" value="1"/>
</dbReference>
<sequence>MAASSSSSFTLPQWQATGQAKREEILRLLPPEWRIDSVPTPQALRNVTHYSAQFLTTEERDITETLSAAALLGKLSRGELTALQVTKAFCHRATIAHQLTNCLSEVNFTPALSDAEALDAAYDREGKVVGPLHGLPVSLKDQFRVRDTETSVGYVGWLGKKETTESESWIVQQLRKLGAIVFVKTNVPTSLMAIETNNNIVGYTLNAANRLLSSGGSSGGEGALIAAGGSIIGLGSDVGASIRLPSGFNGIVGLRPSHGRLPYLGVANSMLGHQTLESVIGPMGRNIADLRLFVRAILGVEPWKADPKVLTLPWRDSEELKARQKIASKKLTFGVLRDDGVVTPHPPVGRVVEEAAQKLTAHGYEVIEWEPPAHSEAFEIAWAAFTADAGRDIHNQLSLSGEVPVPELAAVYGETFGHLPPKTVNNLWDSQRRRDEFQISYLRYWESTCARTSNGEAVDAIIVPVAPTVGYERGKGLYPGYTAAYTVLDYSVAVVRAGKADAAKDLPYQEFKAQSDFDAMIHAQCMYFPAHSSLCRPFSFRTLMLIQYSGR</sequence>
<dbReference type="InterPro" id="IPR036928">
    <property type="entry name" value="AS_sf"/>
</dbReference>
<dbReference type="Pfam" id="PF01425">
    <property type="entry name" value="Amidase"/>
    <property type="match status" value="1"/>
</dbReference>
<evidence type="ECO:0000313" key="8">
    <source>
        <dbReference type="Proteomes" id="UP001302676"/>
    </source>
</evidence>
<comment type="caution">
    <text evidence="7">The sequence shown here is derived from an EMBL/GenBank/DDBJ whole genome shotgun (WGS) entry which is preliminary data.</text>
</comment>
<reference evidence="7" key="2">
    <citation type="submission" date="2023-05" db="EMBL/GenBank/DDBJ databases">
        <authorList>
            <consortium name="Lawrence Berkeley National Laboratory"/>
            <person name="Steindorff A."/>
            <person name="Hensen N."/>
            <person name="Bonometti L."/>
            <person name="Westerberg I."/>
            <person name="Brannstrom I.O."/>
            <person name="Guillou S."/>
            <person name="Cros-Aarteil S."/>
            <person name="Calhoun S."/>
            <person name="Haridas S."/>
            <person name="Kuo A."/>
            <person name="Mondo S."/>
            <person name="Pangilinan J."/>
            <person name="Riley R."/>
            <person name="Labutti K."/>
            <person name="Andreopoulos B."/>
            <person name="Lipzen A."/>
            <person name="Chen C."/>
            <person name="Yanf M."/>
            <person name="Daum C."/>
            <person name="Ng V."/>
            <person name="Clum A."/>
            <person name="Ohm R."/>
            <person name="Martin F."/>
            <person name="Silar P."/>
            <person name="Natvig D."/>
            <person name="Lalanne C."/>
            <person name="Gautier V."/>
            <person name="Ament-Velasquez S.L."/>
            <person name="Kruys A."/>
            <person name="Hutchinson M.I."/>
            <person name="Powell A.J."/>
            <person name="Barry K."/>
            <person name="Miller A.N."/>
            <person name="Grigoriev I.V."/>
            <person name="Debuchy R."/>
            <person name="Gladieux P."/>
            <person name="Thoren M.H."/>
            <person name="Johannesson H."/>
        </authorList>
    </citation>
    <scope>NUCLEOTIDE SEQUENCE</scope>
    <source>
        <strain evidence="7">CBS 141.50</strain>
    </source>
</reference>
<feature type="active site" description="Acyl-ester intermediate" evidence="5">
    <location>
        <position position="241"/>
    </location>
</feature>
<evidence type="ECO:0000259" key="6">
    <source>
        <dbReference type="Pfam" id="PF01425"/>
    </source>
</evidence>
<feature type="domain" description="Amidase" evidence="6">
    <location>
        <begin position="85"/>
        <end position="503"/>
    </location>
</feature>
<dbReference type="GO" id="GO:0004040">
    <property type="term" value="F:amidase activity"/>
    <property type="evidence" value="ECO:0007669"/>
    <property type="project" value="UniProtKB-EC"/>
</dbReference>
<comment type="catalytic activity">
    <reaction evidence="1">
        <text>a monocarboxylic acid amide + H2O = a monocarboxylate + NH4(+)</text>
        <dbReference type="Rhea" id="RHEA:12020"/>
        <dbReference type="ChEBI" id="CHEBI:15377"/>
        <dbReference type="ChEBI" id="CHEBI:28938"/>
        <dbReference type="ChEBI" id="CHEBI:35757"/>
        <dbReference type="ChEBI" id="CHEBI:83628"/>
        <dbReference type="EC" id="3.5.1.4"/>
    </reaction>
</comment>
<gene>
    <name evidence="7" type="ORF">C8A04DRAFT_39095</name>
</gene>
<comment type="similarity">
    <text evidence="2">Belongs to the amidase family.</text>
</comment>
<dbReference type="RefSeq" id="XP_062634856.1">
    <property type="nucleotide sequence ID" value="XM_062784462.1"/>
</dbReference>
<evidence type="ECO:0000256" key="1">
    <source>
        <dbReference type="ARBA" id="ARBA00001311"/>
    </source>
</evidence>